<organism evidence="2 3">
    <name type="scientific">Deinococcus radiotolerans</name>
    <dbReference type="NCBI Taxonomy" id="1309407"/>
    <lineage>
        <taxon>Bacteria</taxon>
        <taxon>Thermotogati</taxon>
        <taxon>Deinococcota</taxon>
        <taxon>Deinococci</taxon>
        <taxon>Deinococcales</taxon>
        <taxon>Deinococcaceae</taxon>
        <taxon>Deinococcus</taxon>
    </lineage>
</organism>
<dbReference type="Proteomes" id="UP000604341">
    <property type="component" value="Unassembled WGS sequence"/>
</dbReference>
<keyword evidence="3" id="KW-1185">Reference proteome</keyword>
<dbReference type="RefSeq" id="WP_189070697.1">
    <property type="nucleotide sequence ID" value="NZ_BMPE01000023.1"/>
</dbReference>
<evidence type="ECO:0000256" key="1">
    <source>
        <dbReference type="SAM" id="MobiDB-lite"/>
    </source>
</evidence>
<feature type="region of interest" description="Disordered" evidence="1">
    <location>
        <begin position="111"/>
        <end position="178"/>
    </location>
</feature>
<evidence type="ECO:0000313" key="3">
    <source>
        <dbReference type="Proteomes" id="UP000604341"/>
    </source>
</evidence>
<name>A0ABQ2FQD2_9DEIO</name>
<accession>A0ABQ2FQD2</accession>
<dbReference type="EMBL" id="BMPE01000023">
    <property type="protein sequence ID" value="GGL16618.1"/>
    <property type="molecule type" value="Genomic_DNA"/>
</dbReference>
<feature type="compositionally biased region" description="Basic residues" evidence="1">
    <location>
        <begin position="165"/>
        <end position="178"/>
    </location>
</feature>
<proteinExistence type="predicted"/>
<feature type="compositionally biased region" description="Basic and acidic residues" evidence="1">
    <location>
        <begin position="126"/>
        <end position="135"/>
    </location>
</feature>
<evidence type="ECO:0000313" key="2">
    <source>
        <dbReference type="EMBL" id="GGL16618.1"/>
    </source>
</evidence>
<feature type="compositionally biased region" description="Pro residues" evidence="1">
    <location>
        <begin position="144"/>
        <end position="159"/>
    </location>
</feature>
<gene>
    <name evidence="2" type="ORF">GCM10010844_39430</name>
</gene>
<sequence>MISPVLLSALLPRMDLARIHFTPTQLPPRHTSDGLTLMREAIAHLQVFVVRIERGVPTRVLRPIAPSELGTHRLVPGVTAYAWAFTHHEAGQAPRTFMLVVAQSEVRAPHPNESIDFWGQHGPIHGGREIPDRPPPKPARAAAPAPPQPPQAKPKPPQARPAVRAGKKGPKNKGRRRR</sequence>
<protein>
    <submittedName>
        <fullName evidence="2">Uncharacterized protein</fullName>
    </submittedName>
</protein>
<comment type="caution">
    <text evidence="2">The sequence shown here is derived from an EMBL/GenBank/DDBJ whole genome shotgun (WGS) entry which is preliminary data.</text>
</comment>
<reference evidence="3" key="1">
    <citation type="journal article" date="2019" name="Int. J. Syst. Evol. Microbiol.">
        <title>The Global Catalogue of Microorganisms (GCM) 10K type strain sequencing project: providing services to taxonomists for standard genome sequencing and annotation.</title>
        <authorList>
            <consortium name="The Broad Institute Genomics Platform"/>
            <consortium name="The Broad Institute Genome Sequencing Center for Infectious Disease"/>
            <person name="Wu L."/>
            <person name="Ma J."/>
        </authorList>
    </citation>
    <scope>NUCLEOTIDE SEQUENCE [LARGE SCALE GENOMIC DNA]</scope>
    <source>
        <strain evidence="3">JCM 19173</strain>
    </source>
</reference>